<evidence type="ECO:0000313" key="2">
    <source>
        <dbReference type="Proteomes" id="UP000230002"/>
    </source>
</evidence>
<dbReference type="Proteomes" id="UP000230002">
    <property type="component" value="Unassembled WGS sequence"/>
</dbReference>
<reference evidence="1 2" key="1">
    <citation type="journal article" date="2015" name="Sci. Rep.">
        <title>Chromosome-level genome map provides insights into diverse defense mechanisms in the medicinal fungus Ganoderma sinense.</title>
        <authorList>
            <person name="Zhu Y."/>
            <person name="Xu J."/>
            <person name="Sun C."/>
            <person name="Zhou S."/>
            <person name="Xu H."/>
            <person name="Nelson D.R."/>
            <person name="Qian J."/>
            <person name="Song J."/>
            <person name="Luo H."/>
            <person name="Xiang L."/>
            <person name="Li Y."/>
            <person name="Xu Z."/>
            <person name="Ji A."/>
            <person name="Wang L."/>
            <person name="Lu S."/>
            <person name="Hayward A."/>
            <person name="Sun W."/>
            <person name="Li X."/>
            <person name="Schwartz D.C."/>
            <person name="Wang Y."/>
            <person name="Chen S."/>
        </authorList>
    </citation>
    <scope>NUCLEOTIDE SEQUENCE [LARGE SCALE GENOMIC DNA]</scope>
    <source>
        <strain evidence="1 2">ZZ0214-1</strain>
    </source>
</reference>
<gene>
    <name evidence="1" type="ORF">GSI_04008</name>
</gene>
<organism evidence="1 2">
    <name type="scientific">Ganoderma sinense ZZ0214-1</name>
    <dbReference type="NCBI Taxonomy" id="1077348"/>
    <lineage>
        <taxon>Eukaryota</taxon>
        <taxon>Fungi</taxon>
        <taxon>Dikarya</taxon>
        <taxon>Basidiomycota</taxon>
        <taxon>Agaricomycotina</taxon>
        <taxon>Agaricomycetes</taxon>
        <taxon>Polyporales</taxon>
        <taxon>Polyporaceae</taxon>
        <taxon>Ganoderma</taxon>
    </lineage>
</organism>
<protein>
    <recommendedName>
        <fullName evidence="3">Protein kinase domain-containing protein</fullName>
    </recommendedName>
</protein>
<comment type="caution">
    <text evidence="1">The sequence shown here is derived from an EMBL/GenBank/DDBJ whole genome shotgun (WGS) entry which is preliminary data.</text>
</comment>
<sequence length="84" mass="9904">MPLWATPLYFTDMQDVRQVLTFIGCLLEGLAFRLHANRIAHRDISDFNTVVSSYRLDRDMYQFQHDLPEFQRGDDVLYALTDYG</sequence>
<dbReference type="STRING" id="1077348.A0A2G8SIK1"/>
<keyword evidence="2" id="KW-1185">Reference proteome</keyword>
<accession>A0A2G8SIK1</accession>
<dbReference type="OrthoDB" id="2722301at2759"/>
<evidence type="ECO:0000313" key="1">
    <source>
        <dbReference type="EMBL" id="PIL33388.1"/>
    </source>
</evidence>
<name>A0A2G8SIK1_9APHY</name>
<dbReference type="EMBL" id="AYKW01000007">
    <property type="protein sequence ID" value="PIL33388.1"/>
    <property type="molecule type" value="Genomic_DNA"/>
</dbReference>
<evidence type="ECO:0008006" key="3">
    <source>
        <dbReference type="Google" id="ProtNLM"/>
    </source>
</evidence>
<proteinExistence type="predicted"/>
<dbReference type="AlphaFoldDB" id="A0A2G8SIK1"/>